<organism evidence="9 10">
    <name type="scientific">Lentinus brumalis</name>
    <dbReference type="NCBI Taxonomy" id="2498619"/>
    <lineage>
        <taxon>Eukaryota</taxon>
        <taxon>Fungi</taxon>
        <taxon>Dikarya</taxon>
        <taxon>Basidiomycota</taxon>
        <taxon>Agaricomycotina</taxon>
        <taxon>Agaricomycetes</taxon>
        <taxon>Polyporales</taxon>
        <taxon>Polyporaceae</taxon>
        <taxon>Lentinus</taxon>
    </lineage>
</organism>
<dbReference type="GO" id="GO:0004040">
    <property type="term" value="F:amidase activity"/>
    <property type="evidence" value="ECO:0007669"/>
    <property type="project" value="UniProtKB-EC"/>
</dbReference>
<evidence type="ECO:0000256" key="5">
    <source>
        <dbReference type="PIRSR" id="PIRSR001221-1"/>
    </source>
</evidence>
<dbReference type="Gene3D" id="3.90.1300.10">
    <property type="entry name" value="Amidase signature (AS) domain"/>
    <property type="match status" value="1"/>
</dbReference>
<feature type="region of interest" description="Disordered" evidence="7">
    <location>
        <begin position="1"/>
        <end position="70"/>
    </location>
</feature>
<dbReference type="OrthoDB" id="6428749at2759"/>
<dbReference type="InterPro" id="IPR020556">
    <property type="entry name" value="Amidase_CS"/>
</dbReference>
<dbReference type="EC" id="3.5.1.4" evidence="3"/>
<gene>
    <name evidence="9" type="ORF">OH76DRAFT_1416917</name>
</gene>
<feature type="binding site" evidence="6">
    <location>
        <position position="204"/>
    </location>
    <ligand>
        <name>substrate</name>
    </ligand>
</feature>
<feature type="active site" description="Charge relay system" evidence="5">
    <location>
        <position position="154"/>
    </location>
</feature>
<dbReference type="PROSITE" id="PS00571">
    <property type="entry name" value="AMIDASES"/>
    <property type="match status" value="1"/>
</dbReference>
<keyword evidence="10" id="KW-1185">Reference proteome</keyword>
<evidence type="ECO:0000256" key="1">
    <source>
        <dbReference type="ARBA" id="ARBA00001311"/>
    </source>
</evidence>
<name>A0A371DHC4_9APHY</name>
<dbReference type="EMBL" id="KZ857392">
    <property type="protein sequence ID" value="RDX51903.1"/>
    <property type="molecule type" value="Genomic_DNA"/>
</dbReference>
<evidence type="ECO:0000256" key="2">
    <source>
        <dbReference type="ARBA" id="ARBA00009199"/>
    </source>
</evidence>
<feature type="compositionally biased region" description="Basic and acidic residues" evidence="7">
    <location>
        <begin position="32"/>
        <end position="51"/>
    </location>
</feature>
<comment type="catalytic activity">
    <reaction evidence="1">
        <text>a monocarboxylic acid amide + H2O = a monocarboxylate + NH4(+)</text>
        <dbReference type="Rhea" id="RHEA:12020"/>
        <dbReference type="ChEBI" id="CHEBI:15377"/>
        <dbReference type="ChEBI" id="CHEBI:28938"/>
        <dbReference type="ChEBI" id="CHEBI:35757"/>
        <dbReference type="ChEBI" id="CHEBI:83628"/>
        <dbReference type="EC" id="3.5.1.4"/>
    </reaction>
</comment>
<dbReference type="PANTHER" id="PTHR46072">
    <property type="entry name" value="AMIDASE-RELATED-RELATED"/>
    <property type="match status" value="1"/>
</dbReference>
<feature type="binding site" evidence="6">
    <location>
        <begin position="256"/>
        <end position="259"/>
    </location>
    <ligand>
        <name>substrate</name>
    </ligand>
</feature>
<evidence type="ECO:0000256" key="6">
    <source>
        <dbReference type="PIRSR" id="PIRSR001221-2"/>
    </source>
</evidence>
<keyword evidence="4" id="KW-0378">Hydrolase</keyword>
<evidence type="ECO:0000259" key="8">
    <source>
        <dbReference type="Pfam" id="PF01425"/>
    </source>
</evidence>
<feature type="compositionally biased region" description="Polar residues" evidence="7">
    <location>
        <begin position="17"/>
        <end position="26"/>
    </location>
</feature>
<dbReference type="SUPFAM" id="SSF75304">
    <property type="entry name" value="Amidase signature (AS) enzymes"/>
    <property type="match status" value="1"/>
</dbReference>
<feature type="domain" description="Amidase" evidence="8">
    <location>
        <begin position="98"/>
        <end position="570"/>
    </location>
</feature>
<dbReference type="Proteomes" id="UP000256964">
    <property type="component" value="Unassembled WGS sequence"/>
</dbReference>
<evidence type="ECO:0000256" key="4">
    <source>
        <dbReference type="ARBA" id="ARBA00022801"/>
    </source>
</evidence>
<evidence type="ECO:0000256" key="7">
    <source>
        <dbReference type="SAM" id="MobiDB-lite"/>
    </source>
</evidence>
<dbReference type="InterPro" id="IPR036928">
    <property type="entry name" value="AS_sf"/>
</dbReference>
<comment type="similarity">
    <text evidence="2">Belongs to the amidase family.</text>
</comment>
<dbReference type="Pfam" id="PF01425">
    <property type="entry name" value="Amidase"/>
    <property type="match status" value="1"/>
</dbReference>
<feature type="active site" description="Acyl-ester intermediate" evidence="5">
    <location>
        <position position="259"/>
    </location>
</feature>
<feature type="active site" description="Charge relay system" evidence="5">
    <location>
        <position position="235"/>
    </location>
</feature>
<evidence type="ECO:0000313" key="9">
    <source>
        <dbReference type="EMBL" id="RDX51903.1"/>
    </source>
</evidence>
<proteinExistence type="inferred from homology"/>
<evidence type="ECO:0000256" key="3">
    <source>
        <dbReference type="ARBA" id="ARBA00012922"/>
    </source>
</evidence>
<feature type="binding site" evidence="6">
    <location>
        <position position="235"/>
    </location>
    <ligand>
        <name>substrate</name>
    </ligand>
</feature>
<dbReference type="PIRSF" id="PIRSF001221">
    <property type="entry name" value="Amidase_fungi"/>
    <property type="match status" value="1"/>
</dbReference>
<dbReference type="AlphaFoldDB" id="A0A371DHC4"/>
<dbReference type="STRING" id="139420.A0A371DHC4"/>
<accession>A0A371DHC4</accession>
<reference evidence="9 10" key="1">
    <citation type="journal article" date="2018" name="Biotechnol. Biofuels">
        <title>Integrative visual omics of the white-rot fungus Polyporus brumalis exposes the biotechnological potential of its oxidative enzymes for delignifying raw plant biomass.</title>
        <authorList>
            <person name="Miyauchi S."/>
            <person name="Rancon A."/>
            <person name="Drula E."/>
            <person name="Hage H."/>
            <person name="Chaduli D."/>
            <person name="Favel A."/>
            <person name="Grisel S."/>
            <person name="Henrissat B."/>
            <person name="Herpoel-Gimbert I."/>
            <person name="Ruiz-Duenas F.J."/>
            <person name="Chevret D."/>
            <person name="Hainaut M."/>
            <person name="Lin J."/>
            <person name="Wang M."/>
            <person name="Pangilinan J."/>
            <person name="Lipzen A."/>
            <person name="Lesage-Meessen L."/>
            <person name="Navarro D."/>
            <person name="Riley R."/>
            <person name="Grigoriev I.V."/>
            <person name="Zhou S."/>
            <person name="Raouche S."/>
            <person name="Rosso M.N."/>
        </authorList>
    </citation>
    <scope>NUCLEOTIDE SEQUENCE [LARGE SCALE GENOMIC DNA]</scope>
    <source>
        <strain evidence="9 10">BRFM 1820</strain>
    </source>
</reference>
<dbReference type="InterPro" id="IPR023631">
    <property type="entry name" value="Amidase_dom"/>
</dbReference>
<sequence>MSPNGDFSTIMPGDTSKPIQRSTVTVPWTEVSKAKKAEREERLARRPEWRLKTTVPPQQKDVSNHPPSELTPRELEIVRLDVTAIAEAIRTRQYGAVETLEAFCHVASIAQDLTNCLTEVFFGEGLLRAQELDRYLEETGQVVGPLHGVPVSIKDHVLVKGHDTASGYIAWAGRTIAEKDAVVVDILRRAGAVIYVKTANPQTLLSLPVQSIETNNNIYGRTLNAFNRSLTPGGSSGGESALIAMHGSPLGIGTDIGGSIRIPAAYMGLYGLKGSVGRLPHAGLMGSHDGMDAIVGALGPLATSARDLALFCRVMSQYEPWLVEPPLIEIPWRQDIVDGDGIPDKLSIAILWDDGVVTPHPPILDALKRTQDALTAAGHEVIAWEPVDHQEAWDLITKLYFLDGGEEYREVLKNEPLVPQTEWIMSQVPNGGKPYSVAEIFKLNLEREAFRAKIAAHWNATRTRTTSGRYVDAVLSPAAATLAPPHDTTRWWGYTSYWNLMDYSAVVFPAGRFHATGYKSVTLPGGVVHTGEPRNDTEHFIRAQWDPQTYDNAPVGLQVVGKRLNEERLLGVLRRVEEAIATYHDP</sequence>
<protein>
    <recommendedName>
        <fullName evidence="3">amidase</fullName>
        <ecNumber evidence="3">3.5.1.4</ecNumber>
    </recommendedName>
</protein>
<evidence type="ECO:0000313" key="10">
    <source>
        <dbReference type="Proteomes" id="UP000256964"/>
    </source>
</evidence>